<dbReference type="AlphaFoldDB" id="A0A835PCW5"/>
<name>A0A835PCW5_VANPL</name>
<comment type="caution">
    <text evidence="1">The sequence shown here is derived from an EMBL/GenBank/DDBJ whole genome shotgun (WGS) entry which is preliminary data.</text>
</comment>
<accession>A0A835PCW5</accession>
<dbReference type="Proteomes" id="UP000639772">
    <property type="component" value="Unassembled WGS sequence"/>
</dbReference>
<evidence type="ECO:0000313" key="3">
    <source>
        <dbReference type="Proteomes" id="UP000636800"/>
    </source>
</evidence>
<evidence type="ECO:0000313" key="1">
    <source>
        <dbReference type="EMBL" id="KAG0450090.1"/>
    </source>
</evidence>
<sequence>MRGSKARYALTSMLDILRQDGHPLGVFGAQIGVLKEADHIGLRGLLEREDRVALETEIRREGLRNLTNSLLNGSLRTRRSSLF</sequence>
<gene>
    <name evidence="2" type="ORF">HPP92_026911</name>
    <name evidence="1" type="ORF">HPP92_027065</name>
</gene>
<keyword evidence="3" id="KW-1185">Reference proteome</keyword>
<dbReference type="Proteomes" id="UP000636800">
    <property type="component" value="Unassembled WGS sequence"/>
</dbReference>
<protein>
    <submittedName>
        <fullName evidence="1">Uncharacterized protein</fullName>
    </submittedName>
</protein>
<evidence type="ECO:0000313" key="4">
    <source>
        <dbReference type="Proteomes" id="UP000639772"/>
    </source>
</evidence>
<dbReference type="EMBL" id="JADCNM010000137">
    <property type="protein sequence ID" value="KAG0450132.1"/>
    <property type="molecule type" value="Genomic_DNA"/>
</dbReference>
<organism evidence="1 3">
    <name type="scientific">Vanilla planifolia</name>
    <name type="common">Vanilla</name>
    <dbReference type="NCBI Taxonomy" id="51239"/>
    <lineage>
        <taxon>Eukaryota</taxon>
        <taxon>Viridiplantae</taxon>
        <taxon>Streptophyta</taxon>
        <taxon>Embryophyta</taxon>
        <taxon>Tracheophyta</taxon>
        <taxon>Spermatophyta</taxon>
        <taxon>Magnoliopsida</taxon>
        <taxon>Liliopsida</taxon>
        <taxon>Asparagales</taxon>
        <taxon>Orchidaceae</taxon>
        <taxon>Vanilloideae</taxon>
        <taxon>Vanilleae</taxon>
        <taxon>Vanilla</taxon>
    </lineage>
</organism>
<dbReference type="EMBL" id="JADCNL010000136">
    <property type="protein sequence ID" value="KAG0450090.1"/>
    <property type="molecule type" value="Genomic_DNA"/>
</dbReference>
<reference evidence="3 4" key="1">
    <citation type="journal article" date="2020" name="Nat. Food">
        <title>A phased Vanilla planifolia genome enables genetic improvement of flavour and production.</title>
        <authorList>
            <person name="Hasing T."/>
            <person name="Tang H."/>
            <person name="Brym M."/>
            <person name="Khazi F."/>
            <person name="Huang T."/>
            <person name="Chambers A.H."/>
        </authorList>
    </citation>
    <scope>NUCLEOTIDE SEQUENCE [LARGE SCALE GENOMIC DNA]</scope>
    <source>
        <tissue evidence="1">Leaf</tissue>
    </source>
</reference>
<proteinExistence type="predicted"/>
<evidence type="ECO:0000313" key="2">
    <source>
        <dbReference type="EMBL" id="KAG0450132.1"/>
    </source>
</evidence>
<dbReference type="OrthoDB" id="1724443at2759"/>